<name>A0A0G1X9P4_9BACT</name>
<dbReference type="Proteomes" id="UP000034185">
    <property type="component" value="Unassembled WGS sequence"/>
</dbReference>
<protein>
    <submittedName>
        <fullName evidence="1">Uncharacterized protein</fullName>
    </submittedName>
</protein>
<sequence length="205" mass="22630">MSKYPNMLGRLEALINKLGGEGGVDLLLAGKLVLVNPASKKGKAVVDSLFTFAGSFKTVGTEEFVAAKNYVIDTSERARVRISWLGGNFKTYLLPKIEHNIAASDLKLQTLRRSSIDLPKNAEEPGTIAGLGGLEKAETSLYEFFETLAHKQATQDFTWLIGYVRDDNNVLWAVSAHWYGGGWGVEAYSLRLPFGWRAGREFVSR</sequence>
<accession>A0A0G1X9P4</accession>
<proteinExistence type="predicted"/>
<dbReference type="AlphaFoldDB" id="A0A0G1X9P4"/>
<organism evidence="1 2">
    <name type="scientific">Candidatus Kaiserbacteria bacterium GW2011_GWB1_52_6</name>
    <dbReference type="NCBI Taxonomy" id="1618674"/>
    <lineage>
        <taxon>Bacteria</taxon>
        <taxon>Candidatus Kaiseribacteriota</taxon>
    </lineage>
</organism>
<comment type="caution">
    <text evidence="1">The sequence shown here is derived from an EMBL/GenBank/DDBJ whole genome shotgun (WGS) entry which is preliminary data.</text>
</comment>
<gene>
    <name evidence="1" type="ORF">UY70_C0005G0017</name>
</gene>
<reference evidence="1 2" key="1">
    <citation type="journal article" date="2015" name="Nature">
        <title>rRNA introns, odd ribosomes, and small enigmatic genomes across a large radiation of phyla.</title>
        <authorList>
            <person name="Brown C.T."/>
            <person name="Hug L.A."/>
            <person name="Thomas B.C."/>
            <person name="Sharon I."/>
            <person name="Castelle C.J."/>
            <person name="Singh A."/>
            <person name="Wilkins M.J."/>
            <person name="Williams K.H."/>
            <person name="Banfield J.F."/>
        </authorList>
    </citation>
    <scope>NUCLEOTIDE SEQUENCE [LARGE SCALE GENOMIC DNA]</scope>
</reference>
<evidence type="ECO:0000313" key="2">
    <source>
        <dbReference type="Proteomes" id="UP000034185"/>
    </source>
</evidence>
<dbReference type="EMBL" id="LCRA01000005">
    <property type="protein sequence ID" value="KKW27953.1"/>
    <property type="molecule type" value="Genomic_DNA"/>
</dbReference>
<evidence type="ECO:0000313" key="1">
    <source>
        <dbReference type="EMBL" id="KKW27953.1"/>
    </source>
</evidence>